<organism evidence="4 5">
    <name type="scientific">Dactylosporangium cerinum</name>
    <dbReference type="NCBI Taxonomy" id="1434730"/>
    <lineage>
        <taxon>Bacteria</taxon>
        <taxon>Bacillati</taxon>
        <taxon>Actinomycetota</taxon>
        <taxon>Actinomycetes</taxon>
        <taxon>Micromonosporales</taxon>
        <taxon>Micromonosporaceae</taxon>
        <taxon>Dactylosporangium</taxon>
    </lineage>
</organism>
<name>A0ABV9VT82_9ACTN</name>
<evidence type="ECO:0000259" key="3">
    <source>
        <dbReference type="Pfam" id="PF08450"/>
    </source>
</evidence>
<dbReference type="EMBL" id="JBHSIU010000018">
    <property type="protein sequence ID" value="MFC4999299.1"/>
    <property type="molecule type" value="Genomic_DNA"/>
</dbReference>
<accession>A0ABV9VT82</accession>
<proteinExistence type="inferred from homology"/>
<dbReference type="Pfam" id="PF08450">
    <property type="entry name" value="SGL"/>
    <property type="match status" value="1"/>
</dbReference>
<dbReference type="PRINTS" id="PR01790">
    <property type="entry name" value="SMP30FAMILY"/>
</dbReference>
<dbReference type="PANTHER" id="PTHR47572">
    <property type="entry name" value="LIPOPROTEIN-RELATED"/>
    <property type="match status" value="1"/>
</dbReference>
<dbReference type="InterPro" id="IPR011042">
    <property type="entry name" value="6-blade_b-propeller_TolB-like"/>
</dbReference>
<keyword evidence="2" id="KW-0378">Hydrolase</keyword>
<gene>
    <name evidence="4" type="ORF">ACFPIJ_15800</name>
</gene>
<evidence type="ECO:0000256" key="1">
    <source>
        <dbReference type="ARBA" id="ARBA00008853"/>
    </source>
</evidence>
<dbReference type="SUPFAM" id="SSF63829">
    <property type="entry name" value="Calcium-dependent phosphotriesterase"/>
    <property type="match status" value="1"/>
</dbReference>
<evidence type="ECO:0000313" key="5">
    <source>
        <dbReference type="Proteomes" id="UP001595912"/>
    </source>
</evidence>
<keyword evidence="5" id="KW-1185">Reference proteome</keyword>
<evidence type="ECO:0000313" key="4">
    <source>
        <dbReference type="EMBL" id="MFC4999299.1"/>
    </source>
</evidence>
<dbReference type="PANTHER" id="PTHR47572:SF4">
    <property type="entry name" value="LACTONASE DRP35"/>
    <property type="match status" value="1"/>
</dbReference>
<dbReference type="Gene3D" id="2.120.10.30">
    <property type="entry name" value="TolB, C-terminal domain"/>
    <property type="match status" value="1"/>
</dbReference>
<dbReference type="InterPro" id="IPR005511">
    <property type="entry name" value="SMP-30"/>
</dbReference>
<dbReference type="InterPro" id="IPR013658">
    <property type="entry name" value="SGL"/>
</dbReference>
<protein>
    <submittedName>
        <fullName evidence="4">SMP-30/gluconolactonase/LRE family protein</fullName>
    </submittedName>
</protein>
<dbReference type="InterPro" id="IPR051262">
    <property type="entry name" value="SMP-30/CGR1_Lactonase"/>
</dbReference>
<dbReference type="Proteomes" id="UP001595912">
    <property type="component" value="Unassembled WGS sequence"/>
</dbReference>
<sequence length="282" mass="30476">MKKRRTKVVVGDLAYPECPRWREGTLYFSDQHDGKVWRLDGQRLRVVLELASEPAGLGWDAQGELLVVSMQDRKLLRVRGGRTNKVADLRTLHPGLSNELLVDASGRSYVGNIGFDFYGGEEPRTTVLATVSRTGRIKVAADDLLVPNGMVFADEGRRLIVAESFRHQLTSFEVKANGVLTGRKVFADLGEQIPDGICLDAEGGIWFASIGAHEVVRVVEGGRVTDRVSTGDAEAIACTLGGPDLRTLFVCTAGTFDPTRTAVERGGAIESVRVDVPGAGSP</sequence>
<comment type="similarity">
    <text evidence="1">Belongs to the SMP-30/CGR1 family.</text>
</comment>
<dbReference type="RefSeq" id="WP_380115686.1">
    <property type="nucleotide sequence ID" value="NZ_JBHSIU010000018.1"/>
</dbReference>
<evidence type="ECO:0000256" key="2">
    <source>
        <dbReference type="ARBA" id="ARBA00022801"/>
    </source>
</evidence>
<reference evidence="5" key="1">
    <citation type="journal article" date="2019" name="Int. J. Syst. Evol. Microbiol.">
        <title>The Global Catalogue of Microorganisms (GCM) 10K type strain sequencing project: providing services to taxonomists for standard genome sequencing and annotation.</title>
        <authorList>
            <consortium name="The Broad Institute Genomics Platform"/>
            <consortium name="The Broad Institute Genome Sequencing Center for Infectious Disease"/>
            <person name="Wu L."/>
            <person name="Ma J."/>
        </authorList>
    </citation>
    <scope>NUCLEOTIDE SEQUENCE [LARGE SCALE GENOMIC DNA]</scope>
    <source>
        <strain evidence="5">CGMCC 4.7152</strain>
    </source>
</reference>
<feature type="domain" description="SMP-30/Gluconolactonase/LRE-like region" evidence="3">
    <location>
        <begin position="16"/>
        <end position="253"/>
    </location>
</feature>
<comment type="caution">
    <text evidence="4">The sequence shown here is derived from an EMBL/GenBank/DDBJ whole genome shotgun (WGS) entry which is preliminary data.</text>
</comment>